<dbReference type="PROSITE" id="PS51158">
    <property type="entry name" value="ALPHA_KINASE"/>
    <property type="match status" value="1"/>
</dbReference>
<keyword evidence="2" id="KW-0808">Transferase</keyword>
<dbReference type="AlphaFoldDB" id="A0A8S1RX80"/>
<feature type="domain" description="VWFA" evidence="6">
    <location>
        <begin position="460"/>
        <end position="652"/>
    </location>
</feature>
<dbReference type="PROSITE" id="PS50234">
    <property type="entry name" value="VWFA"/>
    <property type="match status" value="1"/>
</dbReference>
<accession>A0A8S1RX80</accession>
<evidence type="ECO:0000313" key="9">
    <source>
        <dbReference type="Proteomes" id="UP000683925"/>
    </source>
</evidence>
<dbReference type="OMA" id="FINEDHT"/>
<dbReference type="SMART" id="SM00811">
    <property type="entry name" value="Alpha_kinase"/>
    <property type="match status" value="1"/>
</dbReference>
<dbReference type="Proteomes" id="UP000683925">
    <property type="component" value="Unassembled WGS sequence"/>
</dbReference>
<comment type="caution">
    <text evidence="8">The sequence shown here is derived from an EMBL/GenBank/DDBJ whole genome shotgun (WGS) entry which is preliminary data.</text>
</comment>
<dbReference type="PANTHER" id="PTHR47763">
    <property type="entry name" value="ALPHA-PROTEIN KINASE VWKA"/>
    <property type="match status" value="1"/>
</dbReference>
<name>A0A8S1RX80_PAROT</name>
<feature type="compositionally biased region" description="Basic and acidic residues" evidence="5">
    <location>
        <begin position="400"/>
        <end position="424"/>
    </location>
</feature>
<dbReference type="PANTHER" id="PTHR47763:SF1">
    <property type="entry name" value="DUF659 DOMAIN-CONTAINING PROTEIN"/>
    <property type="match status" value="1"/>
</dbReference>
<dbReference type="InterPro" id="IPR052969">
    <property type="entry name" value="Thr-specific_kinase-like"/>
</dbReference>
<dbReference type="InterPro" id="IPR004166">
    <property type="entry name" value="a-kinase_dom"/>
</dbReference>
<feature type="compositionally biased region" description="Polar residues" evidence="5">
    <location>
        <begin position="1"/>
        <end position="40"/>
    </location>
</feature>
<keyword evidence="9" id="KW-1185">Reference proteome</keyword>
<gene>
    <name evidence="8" type="ORF">POCTA_138.1.T0030208</name>
</gene>
<protein>
    <recommendedName>
        <fullName evidence="10">Alpha-type protein kinase domain-containing protein</fullName>
    </recommendedName>
</protein>
<evidence type="ECO:0000259" key="7">
    <source>
        <dbReference type="PROSITE" id="PS51158"/>
    </source>
</evidence>
<sequence length="959" mass="111331">MNPNNNGQQSYPYFQQNQPSAQVDGQLQQNQGTTSSNQPPSGYPPGYNMPTWPSNYGGAMPPTNMYNPQAQNTGTPGSQQFPFAMPTIPNMPTMPIMPNFQGLKPTTLATTSNKEKQLQQKNNELEQKLIEQEEEFNTKIAKEKKIAQTQFENLKRRYQDLEEELYDSNLKVNSQKTDITQKQAQIDKISKEKSSVEQKLSDLQGEYDTLQIQYQSLIRKTQNNVGGSTQTFDQTLASQYENQIKKLKDDHKKQKDDLINQKNSIEDELRLIQSDLDKQVKQVDQEHKYFMESRDEIAKLQKVIKQKDDKIRQLEIEKENSLDLLKQVNVDKQRLQDNLKEKDLEISSINQEILLIKNELDFLKNLIKESSNGKQIKLEQNQQFQQFEQQKQWLNQQKQTEQEKMKQENEQKEKERKEKLEKDKKKKQDALIQLEIKKGNLIQMGAQNMQQAKKVYGQLDVCFIVDVTGSMDSYKDQTKRSVQGSLKIIKQATNRETNWASVCYQDKDELRSLGKYHEFPFSKDQQALEKWFDGIKCSGGGDAAEDIRGAIKQVCKLQWPSKFKIAIIICDAPCHGKKYNGGCGDNHPEEDIQDAIEELIQNGIVLIALNFTKHTTVMYEEIKKIYESKKRLDLFLFQDLQKMNQNEMAATMTKYIGEASQNATQTNKNQTKSKQPAIQQEIPREKEGAMEALCKQGNFYNFETQENVKVVNTKFQVWRVELKDEEFEKNIETIEKIRCPQDFQKTNEGSWDCIRTEKPFAFGMMKDVFLMKKTNVKSDELYVIKTPIGSLPYKSIDDALKECKSHLICQKLMKRFVSELQEKAGEKQINIKIPPVIYSDFLILEESKNSFWIAERFFKGEFVKYNNNYGFINEDHTAELNKFAQSFTYFTYFISQFNYMVSDVQGVGNYFTDPAINTIEGNFDETDMGQEGQMMYLVNYENKKVLLTSEYLGVLGIYE</sequence>
<organism evidence="8 9">
    <name type="scientific">Paramecium octaurelia</name>
    <dbReference type="NCBI Taxonomy" id="43137"/>
    <lineage>
        <taxon>Eukaryota</taxon>
        <taxon>Sar</taxon>
        <taxon>Alveolata</taxon>
        <taxon>Ciliophora</taxon>
        <taxon>Intramacronucleata</taxon>
        <taxon>Oligohymenophorea</taxon>
        <taxon>Peniculida</taxon>
        <taxon>Parameciidae</taxon>
        <taxon>Paramecium</taxon>
    </lineage>
</organism>
<feature type="coiled-coil region" evidence="4">
    <location>
        <begin position="108"/>
        <end position="352"/>
    </location>
</feature>
<dbReference type="OrthoDB" id="430683at2759"/>
<dbReference type="InterPro" id="IPR002035">
    <property type="entry name" value="VWF_A"/>
</dbReference>
<evidence type="ECO:0000313" key="8">
    <source>
        <dbReference type="EMBL" id="CAD8131993.1"/>
    </source>
</evidence>
<dbReference type="GO" id="GO:0005524">
    <property type="term" value="F:ATP binding"/>
    <property type="evidence" value="ECO:0007669"/>
    <property type="project" value="InterPro"/>
</dbReference>
<evidence type="ECO:0000256" key="1">
    <source>
        <dbReference type="ARBA" id="ARBA00022527"/>
    </source>
</evidence>
<evidence type="ECO:0000256" key="4">
    <source>
        <dbReference type="SAM" id="Coils"/>
    </source>
</evidence>
<dbReference type="Pfam" id="PF02816">
    <property type="entry name" value="Alpha_kinase"/>
    <property type="match status" value="1"/>
</dbReference>
<evidence type="ECO:0000256" key="2">
    <source>
        <dbReference type="ARBA" id="ARBA00022679"/>
    </source>
</evidence>
<dbReference type="GO" id="GO:0005737">
    <property type="term" value="C:cytoplasm"/>
    <property type="evidence" value="ECO:0007669"/>
    <property type="project" value="TreeGrafter"/>
</dbReference>
<evidence type="ECO:0000256" key="3">
    <source>
        <dbReference type="ARBA" id="ARBA00022777"/>
    </source>
</evidence>
<evidence type="ECO:0008006" key="10">
    <source>
        <dbReference type="Google" id="ProtNLM"/>
    </source>
</evidence>
<evidence type="ECO:0000256" key="5">
    <source>
        <dbReference type="SAM" id="MobiDB-lite"/>
    </source>
</evidence>
<feature type="region of interest" description="Disordered" evidence="5">
    <location>
        <begin position="395"/>
        <end position="424"/>
    </location>
</feature>
<keyword evidence="1" id="KW-0723">Serine/threonine-protein kinase</keyword>
<evidence type="ECO:0000259" key="6">
    <source>
        <dbReference type="PROSITE" id="PS50234"/>
    </source>
</evidence>
<feature type="domain" description="Alpha-type protein kinase" evidence="7">
    <location>
        <begin position="710"/>
        <end position="959"/>
    </location>
</feature>
<dbReference type="GO" id="GO:0004674">
    <property type="term" value="F:protein serine/threonine kinase activity"/>
    <property type="evidence" value="ECO:0007669"/>
    <property type="project" value="UniProtKB-KW"/>
</dbReference>
<keyword evidence="4" id="KW-0175">Coiled coil</keyword>
<dbReference type="EMBL" id="CAJJDP010000001">
    <property type="protein sequence ID" value="CAD8131993.1"/>
    <property type="molecule type" value="Genomic_DNA"/>
</dbReference>
<reference evidence="8" key="1">
    <citation type="submission" date="2021-01" db="EMBL/GenBank/DDBJ databases">
        <authorList>
            <consortium name="Genoscope - CEA"/>
            <person name="William W."/>
        </authorList>
    </citation>
    <scope>NUCLEOTIDE SEQUENCE</scope>
</reference>
<feature type="region of interest" description="Disordered" evidence="5">
    <location>
        <begin position="1"/>
        <end position="50"/>
    </location>
</feature>
<keyword evidence="3" id="KW-0418">Kinase</keyword>
<proteinExistence type="predicted"/>
<dbReference type="CDD" id="cd04515">
    <property type="entry name" value="Alpha_kinase"/>
    <property type="match status" value="1"/>
</dbReference>